<keyword evidence="1" id="KW-0378">Hydrolase</keyword>
<dbReference type="InterPro" id="IPR030395">
    <property type="entry name" value="GP_PDE_dom"/>
</dbReference>
<name>A0A8H3F9S1_9LECA</name>
<evidence type="ECO:0000259" key="3">
    <source>
        <dbReference type="PROSITE" id="PS51704"/>
    </source>
</evidence>
<organism evidence="4 5">
    <name type="scientific">Imshaugia aleurites</name>
    <dbReference type="NCBI Taxonomy" id="172621"/>
    <lineage>
        <taxon>Eukaryota</taxon>
        <taxon>Fungi</taxon>
        <taxon>Dikarya</taxon>
        <taxon>Ascomycota</taxon>
        <taxon>Pezizomycotina</taxon>
        <taxon>Lecanoromycetes</taxon>
        <taxon>OSLEUM clade</taxon>
        <taxon>Lecanoromycetidae</taxon>
        <taxon>Lecanorales</taxon>
        <taxon>Lecanorineae</taxon>
        <taxon>Parmeliaceae</taxon>
        <taxon>Imshaugia</taxon>
    </lineage>
</organism>
<proteinExistence type="predicted"/>
<dbReference type="GO" id="GO:0047389">
    <property type="term" value="F:glycerophosphocholine phosphodiesterase activity"/>
    <property type="evidence" value="ECO:0007669"/>
    <property type="project" value="TreeGrafter"/>
</dbReference>
<dbReference type="Gene3D" id="3.20.20.190">
    <property type="entry name" value="Phosphatidylinositol (PI) phosphodiesterase"/>
    <property type="match status" value="1"/>
</dbReference>
<dbReference type="SUPFAM" id="SSF51695">
    <property type="entry name" value="PLC-like phosphodiesterases"/>
    <property type="match status" value="1"/>
</dbReference>
<dbReference type="Gene3D" id="1.25.40.20">
    <property type="entry name" value="Ankyrin repeat-containing domain"/>
    <property type="match status" value="1"/>
</dbReference>
<dbReference type="InterPro" id="IPR057506">
    <property type="entry name" value="C2_GPCPD1"/>
</dbReference>
<comment type="caution">
    <text evidence="4">The sequence shown here is derived from an EMBL/GenBank/DDBJ whole genome shotgun (WGS) entry which is preliminary data.</text>
</comment>
<protein>
    <submittedName>
        <fullName evidence="4">Glycerophosphocholine phosphodiesterase</fullName>
    </submittedName>
</protein>
<feature type="domain" description="GP-PDE" evidence="3">
    <location>
        <begin position="331"/>
        <end position="662"/>
    </location>
</feature>
<dbReference type="GO" id="GO:0046475">
    <property type="term" value="P:glycerophospholipid catabolic process"/>
    <property type="evidence" value="ECO:0007669"/>
    <property type="project" value="TreeGrafter"/>
</dbReference>
<dbReference type="PANTHER" id="PTHR22958">
    <property type="entry name" value="GLYCEROPHOSPHORYL DIESTER PHOSPHODIESTERASE"/>
    <property type="match status" value="1"/>
</dbReference>
<dbReference type="SUPFAM" id="SSF48403">
    <property type="entry name" value="Ankyrin repeat"/>
    <property type="match status" value="1"/>
</dbReference>
<gene>
    <name evidence="4" type="primary">GDE1_1</name>
    <name evidence="4" type="ORF">IMSHALPRED_004986</name>
</gene>
<keyword evidence="5" id="KW-1185">Reference proteome</keyword>
<dbReference type="PROSITE" id="PS50297">
    <property type="entry name" value="ANK_REP_REGION"/>
    <property type="match status" value="1"/>
</dbReference>
<dbReference type="Pfam" id="PF03009">
    <property type="entry name" value="GDPD"/>
    <property type="match status" value="1"/>
</dbReference>
<dbReference type="Pfam" id="PF25329">
    <property type="entry name" value="C2_GDE1"/>
    <property type="match status" value="1"/>
</dbReference>
<dbReference type="AlphaFoldDB" id="A0A8H3F9S1"/>
<feature type="repeat" description="ANK" evidence="2">
    <location>
        <begin position="52"/>
        <end position="84"/>
    </location>
</feature>
<dbReference type="PANTHER" id="PTHR22958:SF1">
    <property type="entry name" value="GLYCEROPHOSPHOCHOLINE PHOSPHODIESTERASE GPCPD1"/>
    <property type="match status" value="1"/>
</dbReference>
<dbReference type="InterPro" id="IPR051578">
    <property type="entry name" value="GDPD"/>
</dbReference>
<evidence type="ECO:0000256" key="1">
    <source>
        <dbReference type="ARBA" id="ARBA00022801"/>
    </source>
</evidence>
<dbReference type="InterPro" id="IPR036770">
    <property type="entry name" value="Ankyrin_rpt-contain_sf"/>
</dbReference>
<dbReference type="InterPro" id="IPR002110">
    <property type="entry name" value="Ankyrin_rpt"/>
</dbReference>
<dbReference type="Proteomes" id="UP000664534">
    <property type="component" value="Unassembled WGS sequence"/>
</dbReference>
<dbReference type="SMART" id="SM00248">
    <property type="entry name" value="ANK"/>
    <property type="match status" value="3"/>
</dbReference>
<dbReference type="InterPro" id="IPR017946">
    <property type="entry name" value="PLC-like_Pdiesterase_TIM-brl"/>
</dbReference>
<dbReference type="EMBL" id="CAJPDT010000026">
    <property type="protein sequence ID" value="CAF9920731.1"/>
    <property type="molecule type" value="Genomic_DNA"/>
</dbReference>
<reference evidence="4" key="1">
    <citation type="submission" date="2021-03" db="EMBL/GenBank/DDBJ databases">
        <authorList>
            <person name="Tagirdzhanova G."/>
        </authorList>
    </citation>
    <scope>NUCLEOTIDE SEQUENCE</scope>
</reference>
<dbReference type="PROSITE" id="PS51704">
    <property type="entry name" value="GP_PDE"/>
    <property type="match status" value="1"/>
</dbReference>
<evidence type="ECO:0000313" key="4">
    <source>
        <dbReference type="EMBL" id="CAF9920731.1"/>
    </source>
</evidence>
<accession>A0A8H3F9S1</accession>
<dbReference type="Pfam" id="PF12796">
    <property type="entry name" value="Ank_2"/>
    <property type="match status" value="1"/>
</dbReference>
<dbReference type="PROSITE" id="PS50088">
    <property type="entry name" value="ANK_REPEAT"/>
    <property type="match status" value="1"/>
</dbReference>
<evidence type="ECO:0000256" key="2">
    <source>
        <dbReference type="PROSITE-ProRule" id="PRU00023"/>
    </source>
</evidence>
<evidence type="ECO:0000313" key="5">
    <source>
        <dbReference type="Proteomes" id="UP000664534"/>
    </source>
</evidence>
<sequence length="667" mass="72938">MTLDNADASLRDSSGRTVLYRAAQDGHEDAVRACLDSPAGIQGLLNLAETVNGWTPLFVACINGNLSIVKLLLEAGAEQRICDLAGWTEKEHAVFRGHMKVAELLAAHGAGGHRSPASSAVLRMGMVRPGESLKCALQSQTRTASPLEPSGITPNGFGMQRNSSQIFVTLGPSNTRSNLKPVELTNGLFDHSINDSHKTRFGVIIKAGGAKSTAVHCIELPMLRNMINKPLQFFTEDPDNVNLVFEIFRNSSSSDKGIQVIGTAVALLKSLQRVLAPNRESLIRDYTIPILENGPMTYIGSVTFSILIVTPFQPPYPPPRPSSGFWKDDSTQIVGHRGSGANSTARKTLQIGENTVQSFLTATSLGASCVEFDVQLTKDCLPVIFHDFLVMETGGDVPLHTLTIDQFMHLSRSQAPRSDLLSSAEVRYLEKNKVNGGLRPKPRSHSVNTYDDYRSQDLVERMRYTEEGMHNNIKGNLRGHSIQEPSSTLEQLLTELPEFIAFNLEIKHPMLWEAEDRGMELCAMEINFFVDTILTTIFQLCGHRNITLSSFSPEICILLGCKQQTFPILFINKAGSVPAGDVRASSLQGAIEFAKAWNLAGIVMLSDPFVMCPRLLTYAKDSGLVVGSYGNLNDEPECALIQAEAGLDAIMTNKVRLISETLAKAKR</sequence>
<keyword evidence="2" id="KW-0040">ANK repeat</keyword>
<dbReference type="PROSITE" id="PS50007">
    <property type="entry name" value="PIPLC_X_DOMAIN"/>
    <property type="match status" value="1"/>
</dbReference>
<dbReference type="OrthoDB" id="197419at2759"/>